<evidence type="ECO:0000259" key="15">
    <source>
        <dbReference type="PROSITE" id="PS50923"/>
    </source>
</evidence>
<evidence type="ECO:0000256" key="13">
    <source>
        <dbReference type="PROSITE-ProRule" id="PRU00302"/>
    </source>
</evidence>
<evidence type="ECO:0000256" key="8">
    <source>
        <dbReference type="ARBA" id="ARBA00022737"/>
    </source>
</evidence>
<evidence type="ECO:0000256" key="4">
    <source>
        <dbReference type="ARBA" id="ARBA00022525"/>
    </source>
</evidence>
<feature type="disulfide bond" evidence="13">
    <location>
        <begin position="207"/>
        <end position="250"/>
    </location>
</feature>
<evidence type="ECO:0000256" key="1">
    <source>
        <dbReference type="ARBA" id="ARBA00003651"/>
    </source>
</evidence>
<dbReference type="SMART" id="SM00032">
    <property type="entry name" value="CCP"/>
    <property type="match status" value="4"/>
</dbReference>
<dbReference type="InterPro" id="IPR015104">
    <property type="entry name" value="Sushi_2"/>
</dbReference>
<dbReference type="GO" id="GO:0005576">
    <property type="term" value="C:extracellular region"/>
    <property type="evidence" value="ECO:0007669"/>
    <property type="project" value="UniProtKB-SubCell"/>
</dbReference>
<dbReference type="Pfam" id="PF00084">
    <property type="entry name" value="Sushi"/>
    <property type="match status" value="4"/>
</dbReference>
<dbReference type="InterPro" id="IPR000436">
    <property type="entry name" value="Sushi_SCR_CCP_dom"/>
</dbReference>
<dbReference type="InterPro" id="IPR050350">
    <property type="entry name" value="Compl-Cell_Adhes-Reg"/>
</dbReference>
<keyword evidence="17" id="KW-1185">Reference proteome</keyword>
<comment type="function">
    <text evidence="1">Binds to various kinds of negatively charged substances such as heparin, phospholipids, and dextran sulfate. May prevent activation of the intrinsic blood coagulation cascade by binding to phospholipids on the surface of damaged cells.</text>
</comment>
<dbReference type="Gene3D" id="2.10.70.10">
    <property type="entry name" value="Complement Module, domain 1"/>
    <property type="match status" value="5"/>
</dbReference>
<evidence type="ECO:0000256" key="6">
    <source>
        <dbReference type="ARBA" id="ARBA00022674"/>
    </source>
</evidence>
<evidence type="ECO:0000256" key="12">
    <source>
        <dbReference type="ARBA" id="ARBA00033414"/>
    </source>
</evidence>
<organism evidence="16 17">
    <name type="scientific">Alosa alosa</name>
    <name type="common">allis shad</name>
    <dbReference type="NCBI Taxonomy" id="278164"/>
    <lineage>
        <taxon>Eukaryota</taxon>
        <taxon>Metazoa</taxon>
        <taxon>Chordata</taxon>
        <taxon>Craniata</taxon>
        <taxon>Vertebrata</taxon>
        <taxon>Euteleostomi</taxon>
        <taxon>Actinopterygii</taxon>
        <taxon>Neopterygii</taxon>
        <taxon>Teleostei</taxon>
        <taxon>Clupei</taxon>
        <taxon>Clupeiformes</taxon>
        <taxon>Clupeoidei</taxon>
        <taxon>Clupeidae</taxon>
        <taxon>Alosa</taxon>
    </lineage>
</organism>
<evidence type="ECO:0000313" key="17">
    <source>
        <dbReference type="Proteomes" id="UP000823561"/>
    </source>
</evidence>
<accession>A0AAV6GVB5</accession>
<keyword evidence="5 13" id="KW-0768">Sushi</keyword>
<feature type="domain" description="Sushi" evidence="15">
    <location>
        <begin position="84"/>
        <end position="141"/>
    </location>
</feature>
<dbReference type="PANTHER" id="PTHR19325">
    <property type="entry name" value="COMPLEMENT COMPONENT-RELATED SUSHI DOMAIN-CONTAINING"/>
    <property type="match status" value="1"/>
</dbReference>
<evidence type="ECO:0000256" key="2">
    <source>
        <dbReference type="ARBA" id="ARBA00004613"/>
    </source>
</evidence>
<feature type="domain" description="Sushi" evidence="15">
    <location>
        <begin position="205"/>
        <end position="264"/>
    </location>
</feature>
<keyword evidence="7 14" id="KW-0732">Signal</keyword>
<comment type="caution">
    <text evidence="13">Lacks conserved residue(s) required for the propagation of feature annotation.</text>
</comment>
<feature type="signal peptide" evidence="14">
    <location>
        <begin position="1"/>
        <end position="21"/>
    </location>
</feature>
<evidence type="ECO:0000256" key="5">
    <source>
        <dbReference type="ARBA" id="ARBA00022659"/>
    </source>
</evidence>
<feature type="domain" description="Sushi" evidence="15">
    <location>
        <begin position="142"/>
        <end position="204"/>
    </location>
</feature>
<keyword evidence="6" id="KW-0358">Heparin-binding</keyword>
<dbReference type="Proteomes" id="UP000823561">
    <property type="component" value="Chromosome 7"/>
</dbReference>
<dbReference type="PROSITE" id="PS50923">
    <property type="entry name" value="SUSHI"/>
    <property type="match status" value="4"/>
</dbReference>
<protein>
    <recommendedName>
        <fullName evidence="3">Beta-2-glycoprotein 1</fullName>
    </recommendedName>
    <alternativeName>
        <fullName evidence="11">Apolipoprotein H</fullName>
    </alternativeName>
    <alternativeName>
        <fullName evidence="12">Beta-2-glycoprotein I</fullName>
    </alternativeName>
</protein>
<evidence type="ECO:0000256" key="7">
    <source>
        <dbReference type="ARBA" id="ARBA00022729"/>
    </source>
</evidence>
<evidence type="ECO:0000256" key="11">
    <source>
        <dbReference type="ARBA" id="ARBA00029855"/>
    </source>
</evidence>
<keyword evidence="8" id="KW-0677">Repeat</keyword>
<dbReference type="PANTHER" id="PTHR19325:SF549">
    <property type="entry name" value="BETA-2-GLYCOPROTEIN 1"/>
    <property type="match status" value="1"/>
</dbReference>
<keyword evidence="9 13" id="KW-1015">Disulfide bond</keyword>
<comment type="caution">
    <text evidence="16">The sequence shown here is derived from an EMBL/GenBank/DDBJ whole genome shotgun (WGS) entry which is preliminary data.</text>
</comment>
<evidence type="ECO:0000256" key="14">
    <source>
        <dbReference type="SAM" id="SignalP"/>
    </source>
</evidence>
<keyword evidence="4" id="KW-0964">Secreted</keyword>
<gene>
    <name evidence="16" type="ORF">AALO_G00103560</name>
</gene>
<keyword evidence="10" id="KW-0325">Glycoprotein</keyword>
<dbReference type="EMBL" id="JADWDJ010000007">
    <property type="protein sequence ID" value="KAG5278865.1"/>
    <property type="molecule type" value="Genomic_DNA"/>
</dbReference>
<feature type="disulfide bond" evidence="13">
    <location>
        <begin position="112"/>
        <end position="139"/>
    </location>
</feature>
<evidence type="ECO:0000256" key="9">
    <source>
        <dbReference type="ARBA" id="ARBA00023157"/>
    </source>
</evidence>
<dbReference type="InterPro" id="IPR035976">
    <property type="entry name" value="Sushi/SCR/CCP_sf"/>
</dbReference>
<evidence type="ECO:0000313" key="16">
    <source>
        <dbReference type="EMBL" id="KAG5278865.1"/>
    </source>
</evidence>
<evidence type="ECO:0000256" key="10">
    <source>
        <dbReference type="ARBA" id="ARBA00023180"/>
    </source>
</evidence>
<reference evidence="16" key="1">
    <citation type="submission" date="2020-10" db="EMBL/GenBank/DDBJ databases">
        <title>Chromosome-scale genome assembly of the Allis shad, Alosa alosa.</title>
        <authorList>
            <person name="Margot Z."/>
            <person name="Christophe K."/>
            <person name="Cabau C."/>
            <person name="Louis A."/>
            <person name="Berthelot C."/>
            <person name="Parey E."/>
            <person name="Roest Crollius H."/>
            <person name="Montfort J."/>
            <person name="Robinson-Rechavi M."/>
            <person name="Bucao C."/>
            <person name="Bouchez O."/>
            <person name="Gislard M."/>
            <person name="Lluch J."/>
            <person name="Milhes M."/>
            <person name="Lampietro C."/>
            <person name="Lopez Roques C."/>
            <person name="Donnadieu C."/>
            <person name="Braasch I."/>
            <person name="Desvignes T."/>
            <person name="Postlethwait J."/>
            <person name="Bobe J."/>
            <person name="Guiguen Y."/>
        </authorList>
    </citation>
    <scope>NUCLEOTIDE SEQUENCE</scope>
    <source>
        <strain evidence="16">M-15738</strain>
        <tissue evidence="16">Blood</tissue>
    </source>
</reference>
<dbReference type="AlphaFoldDB" id="A0AAV6GVB5"/>
<dbReference type="SUPFAM" id="SSF57535">
    <property type="entry name" value="Complement control module/SCR domain"/>
    <property type="match status" value="5"/>
</dbReference>
<evidence type="ECO:0000256" key="3">
    <source>
        <dbReference type="ARBA" id="ARBA00020104"/>
    </source>
</evidence>
<feature type="disulfide bond" evidence="13">
    <location>
        <begin position="25"/>
        <end position="68"/>
    </location>
</feature>
<dbReference type="CDD" id="cd00033">
    <property type="entry name" value="CCP"/>
    <property type="match status" value="4"/>
</dbReference>
<comment type="subcellular location">
    <subcellularLocation>
        <location evidence="2">Secreted</location>
    </subcellularLocation>
</comment>
<proteinExistence type="predicted"/>
<feature type="chain" id="PRO_5043563150" description="Beta-2-glycoprotein 1" evidence="14">
    <location>
        <begin position="22"/>
        <end position="351"/>
    </location>
</feature>
<dbReference type="GO" id="GO:0008201">
    <property type="term" value="F:heparin binding"/>
    <property type="evidence" value="ECO:0007669"/>
    <property type="project" value="UniProtKB-KW"/>
</dbReference>
<name>A0AAV6GVB5_9TELE</name>
<dbReference type="Pfam" id="PF09014">
    <property type="entry name" value="Sushi_2"/>
    <property type="match status" value="1"/>
</dbReference>
<sequence length="351" mass="38704">MSLRVTLLLLFELSLYAAVSSKKVCGRPTVSGEVEVEALQRVYEPGEEAVLSCAPGYVRAGGSRVIICTRDGDWGKVSLKCAPKSCPPLNDPTHGTAEFINIVYKSTINYTCDEGYILNGTTNSTCMHDGKWSHPPPVCEPVTCGLAPIPIYGKIVYDKKPVGDIVTFGFGGRYECLPPLALFGNEKASCTAHGNWTVPPECRIVVCPAPTAIPHGFITFAVKREHGYKERVKYGCDANYVMDGAPEIECEKTSQWSTKPVCRAPCTVNVKRGRIFYNAKKMWIEDFKPNRLLHNEYVVVYCLNKENKCGYPVATQCIDGTLKIPECYEEPSGTTYTLNSKSLPSEIKMCP</sequence>
<feature type="domain" description="Sushi" evidence="15">
    <location>
        <begin position="23"/>
        <end position="83"/>
    </location>
</feature>